<dbReference type="SUPFAM" id="SSF57850">
    <property type="entry name" value="RING/U-box"/>
    <property type="match status" value="1"/>
</dbReference>
<keyword evidence="3" id="KW-0862">Zinc</keyword>
<dbReference type="Gene3D" id="3.30.40.10">
    <property type="entry name" value="Zinc/RING finger domain, C3HC4 (zinc finger)"/>
    <property type="match status" value="1"/>
</dbReference>
<keyword evidence="5" id="KW-1133">Transmembrane helix</keyword>
<keyword evidence="5" id="KW-0812">Transmembrane</keyword>
<dbReference type="GO" id="GO:0005634">
    <property type="term" value="C:nucleus"/>
    <property type="evidence" value="ECO:0007669"/>
    <property type="project" value="TreeGrafter"/>
</dbReference>
<feature type="transmembrane region" description="Helical" evidence="5">
    <location>
        <begin position="217"/>
        <end position="241"/>
    </location>
</feature>
<evidence type="ECO:0000259" key="6">
    <source>
        <dbReference type="PROSITE" id="PS50089"/>
    </source>
</evidence>
<dbReference type="SMART" id="SM00184">
    <property type="entry name" value="RING"/>
    <property type="match status" value="1"/>
</dbReference>
<dbReference type="HOGENOM" id="CLU_847793_0_0_1"/>
<comment type="caution">
    <text evidence="7">The sequence shown here is derived from an EMBL/GenBank/DDBJ whole genome shotgun (WGS) entry which is preliminary data.</text>
</comment>
<proteinExistence type="predicted"/>
<dbReference type="OrthoDB" id="2196293at2759"/>
<name>S7XTG4_SPRLO</name>
<dbReference type="InterPro" id="IPR001841">
    <property type="entry name" value="Znf_RING"/>
</dbReference>
<dbReference type="GO" id="GO:0061630">
    <property type="term" value="F:ubiquitin protein ligase activity"/>
    <property type="evidence" value="ECO:0007669"/>
    <property type="project" value="TreeGrafter"/>
</dbReference>
<dbReference type="PANTHER" id="PTHR45931:SF3">
    <property type="entry name" value="RING ZINC FINGER-CONTAINING PROTEIN"/>
    <property type="match status" value="1"/>
</dbReference>
<dbReference type="STRING" id="1358809.S7XTG4"/>
<evidence type="ECO:0000256" key="1">
    <source>
        <dbReference type="ARBA" id="ARBA00022723"/>
    </source>
</evidence>
<protein>
    <submittedName>
        <fullName evidence="7">Ring finger protein</fullName>
    </submittedName>
</protein>
<dbReference type="VEuPathDB" id="MicrosporidiaDB:SLOPH_1580"/>
<reference evidence="8" key="1">
    <citation type="journal article" date="2013" name="PLoS Genet.">
        <title>The genome of Spraguea lophii and the basis of host-microsporidian interactions.</title>
        <authorList>
            <person name="Campbell S.E."/>
            <person name="Williams T.A."/>
            <person name="Yousuf A."/>
            <person name="Soanes D.M."/>
            <person name="Paszkiewicz K.H."/>
            <person name="Williams B.A.P."/>
        </authorList>
    </citation>
    <scope>NUCLEOTIDE SEQUENCE [LARGE SCALE GENOMIC DNA]</scope>
    <source>
        <strain evidence="8">42_110</strain>
    </source>
</reference>
<feature type="domain" description="RING-type" evidence="6">
    <location>
        <begin position="278"/>
        <end position="320"/>
    </location>
</feature>
<evidence type="ECO:0000256" key="5">
    <source>
        <dbReference type="SAM" id="Phobius"/>
    </source>
</evidence>
<keyword evidence="1" id="KW-0479">Metal-binding</keyword>
<keyword evidence="2 4" id="KW-0863">Zinc-finger</keyword>
<dbReference type="InParanoid" id="S7XTG4"/>
<dbReference type="PROSITE" id="PS50089">
    <property type="entry name" value="ZF_RING_2"/>
    <property type="match status" value="1"/>
</dbReference>
<dbReference type="PANTHER" id="PTHR45931">
    <property type="entry name" value="SI:CH211-59O9.10"/>
    <property type="match status" value="1"/>
</dbReference>
<keyword evidence="8" id="KW-1185">Reference proteome</keyword>
<evidence type="ECO:0000256" key="4">
    <source>
        <dbReference type="PROSITE-ProRule" id="PRU00175"/>
    </source>
</evidence>
<dbReference type="EMBL" id="ATCN01000370">
    <property type="protein sequence ID" value="EPR79173.1"/>
    <property type="molecule type" value="Genomic_DNA"/>
</dbReference>
<organism evidence="7 8">
    <name type="scientific">Spraguea lophii (strain 42_110)</name>
    <name type="common">Microsporidian parasite</name>
    <dbReference type="NCBI Taxonomy" id="1358809"/>
    <lineage>
        <taxon>Eukaryota</taxon>
        <taxon>Fungi</taxon>
        <taxon>Fungi incertae sedis</taxon>
        <taxon>Microsporidia</taxon>
        <taxon>Spragueidae</taxon>
        <taxon>Spraguea</taxon>
    </lineage>
</organism>
<keyword evidence="5" id="KW-0472">Membrane</keyword>
<dbReference type="Pfam" id="PF13639">
    <property type="entry name" value="zf-RING_2"/>
    <property type="match status" value="1"/>
</dbReference>
<evidence type="ECO:0000256" key="2">
    <source>
        <dbReference type="ARBA" id="ARBA00022771"/>
    </source>
</evidence>
<dbReference type="InterPro" id="IPR051834">
    <property type="entry name" value="RING_finger_E3_ligase"/>
</dbReference>
<dbReference type="GO" id="GO:0008270">
    <property type="term" value="F:zinc ion binding"/>
    <property type="evidence" value="ECO:0007669"/>
    <property type="project" value="UniProtKB-KW"/>
</dbReference>
<dbReference type="AlphaFoldDB" id="S7XTG4"/>
<evidence type="ECO:0000313" key="8">
    <source>
        <dbReference type="Proteomes" id="UP000014978"/>
    </source>
</evidence>
<dbReference type="InterPro" id="IPR013083">
    <property type="entry name" value="Znf_RING/FYVE/PHD"/>
</dbReference>
<dbReference type="CDD" id="cd16454">
    <property type="entry name" value="RING-H2_PA-TM-RING"/>
    <property type="match status" value="1"/>
</dbReference>
<accession>S7XTG4</accession>
<dbReference type="Proteomes" id="UP000014978">
    <property type="component" value="Unassembled WGS sequence"/>
</dbReference>
<evidence type="ECO:0000313" key="7">
    <source>
        <dbReference type="EMBL" id="EPR79173.1"/>
    </source>
</evidence>
<dbReference type="GO" id="GO:0006511">
    <property type="term" value="P:ubiquitin-dependent protein catabolic process"/>
    <property type="evidence" value="ECO:0007669"/>
    <property type="project" value="TreeGrafter"/>
</dbReference>
<gene>
    <name evidence="7" type="ORF">SLOPH_1580</name>
</gene>
<sequence>MFSTLKYLLIYISYKIMNKEFIELQLDINNHITKLNADMLHTAGLGKQTIEASNYIQQNNYFHNKKILNKDLYLFHQKNTNKLAYIIDSYDIEQIKIYIEFFKKFKPAIILLLIKNNYYENYVKLKQYIEMNECKFNIVIIDNKQSIKIKEKLRIYDYSLSLENITAKRKKNIRKINQKEEELKIININEINELYFNIAPHNNAHINFNILLGLEGYLIFSNYAIIIFLIAISIISVKIYLASRVKKEEPLTNEEINLLTEIKYQDILQQPYSTLDSCMICIDKFEMNEMVRLLECNHYFHKECVDPWLEKEAPRCPYCRQNINKTVI</sequence>
<evidence type="ECO:0000256" key="3">
    <source>
        <dbReference type="ARBA" id="ARBA00022833"/>
    </source>
</evidence>